<proteinExistence type="predicted"/>
<name>A0A7J5B0S6_9MICO</name>
<feature type="region of interest" description="Disordered" evidence="1">
    <location>
        <begin position="122"/>
        <end position="141"/>
    </location>
</feature>
<keyword evidence="2" id="KW-0472">Membrane</keyword>
<comment type="caution">
    <text evidence="3">The sequence shown here is derived from an EMBL/GenBank/DDBJ whole genome shotgun (WGS) entry which is preliminary data.</text>
</comment>
<reference evidence="3 4" key="1">
    <citation type="submission" date="2019-09" db="EMBL/GenBank/DDBJ databases">
        <title>Phylogeny of genus Pseudoclavibacter and closely related genus.</title>
        <authorList>
            <person name="Li Y."/>
        </authorList>
    </citation>
    <scope>NUCLEOTIDE SEQUENCE [LARGE SCALE GENOMIC DNA]</scope>
    <source>
        <strain evidence="3 4">THG-MD12</strain>
    </source>
</reference>
<evidence type="ECO:0000313" key="4">
    <source>
        <dbReference type="Proteomes" id="UP000490386"/>
    </source>
</evidence>
<evidence type="ECO:0000313" key="3">
    <source>
        <dbReference type="EMBL" id="KAB1637308.1"/>
    </source>
</evidence>
<keyword evidence="2" id="KW-1133">Transmembrane helix</keyword>
<gene>
    <name evidence="3" type="ORF">F8O03_13630</name>
</gene>
<dbReference type="Gene3D" id="2.40.420.20">
    <property type="match status" value="1"/>
</dbReference>
<dbReference type="Gene3D" id="2.40.50.100">
    <property type="match status" value="1"/>
</dbReference>
<dbReference type="Proteomes" id="UP000490386">
    <property type="component" value="Unassembled WGS sequence"/>
</dbReference>
<feature type="transmembrane region" description="Helical" evidence="2">
    <location>
        <begin position="21"/>
        <end position="43"/>
    </location>
</feature>
<dbReference type="AlphaFoldDB" id="A0A7J5B0S6"/>
<dbReference type="OrthoDB" id="4401807at2"/>
<keyword evidence="2" id="KW-0812">Transmembrane</keyword>
<dbReference type="GO" id="GO:0015562">
    <property type="term" value="F:efflux transmembrane transporter activity"/>
    <property type="evidence" value="ECO:0007669"/>
    <property type="project" value="TreeGrafter"/>
</dbReference>
<protein>
    <submittedName>
        <fullName evidence="3">Biotin/lipoyl-binding protein</fullName>
    </submittedName>
</protein>
<organism evidence="3 4">
    <name type="scientific">Pseudoclavibacter terrae</name>
    <dbReference type="NCBI Taxonomy" id="1530195"/>
    <lineage>
        <taxon>Bacteria</taxon>
        <taxon>Bacillati</taxon>
        <taxon>Actinomycetota</taxon>
        <taxon>Actinomycetes</taxon>
        <taxon>Micrococcales</taxon>
        <taxon>Microbacteriaceae</taxon>
        <taxon>Pseudoclavibacter</taxon>
    </lineage>
</organism>
<keyword evidence="4" id="KW-1185">Reference proteome</keyword>
<evidence type="ECO:0000256" key="1">
    <source>
        <dbReference type="SAM" id="MobiDB-lite"/>
    </source>
</evidence>
<evidence type="ECO:0000256" key="2">
    <source>
        <dbReference type="SAM" id="Phobius"/>
    </source>
</evidence>
<dbReference type="PANTHER" id="PTHR30469">
    <property type="entry name" value="MULTIDRUG RESISTANCE PROTEIN MDTA"/>
    <property type="match status" value="1"/>
</dbReference>
<dbReference type="EMBL" id="WBJX01000004">
    <property type="protein sequence ID" value="KAB1637308.1"/>
    <property type="molecule type" value="Genomic_DNA"/>
</dbReference>
<sequence>MSSRSYDADRMELGVRVWKSWIWPGIKILLVAVIAVALVKIAFFSSAPEESAAVPTGEIVEPMISPVLGTITNDVTLTANVQESPAVEAKVPMMGTVDAVYATQGGRVEAGDVLASIRNEKTPPAVAPTAPDASGEAQPAPAAEPEYEWNEIVAPTSGTITKLNLIAEQQVSVGEAPVAITPASFVVKGTIPPAQLYRLATTPTDAQVTITAGPAPFTCTELRIASGAAAKSSSAAGDPTGASGAAETTDTTTVTCRVPAEVTVFPGLEANVVLHGGVAENVLTLPITAVKGQAETGVVFVQGADGSIEEREVKLGLTDGTLVQIAEGVSETDIVLEFVPGADQAAPEDCFIDPMSGTEVCGMLGG</sequence>
<accession>A0A7J5B0S6</accession>
<dbReference type="PANTHER" id="PTHR30469:SF33">
    <property type="entry name" value="SLR1207 PROTEIN"/>
    <property type="match status" value="1"/>
</dbReference>
<dbReference type="GO" id="GO:1990281">
    <property type="term" value="C:efflux pump complex"/>
    <property type="evidence" value="ECO:0007669"/>
    <property type="project" value="TreeGrafter"/>
</dbReference>